<accession>A0A1X7ACW4</accession>
<evidence type="ECO:0000313" key="2">
    <source>
        <dbReference type="EMBL" id="SLN76247.1"/>
    </source>
</evidence>
<dbReference type="AlphaFoldDB" id="A0A1X7ACW4"/>
<organism evidence="2 3">
    <name type="scientific">Ruegeria meonggei</name>
    <dbReference type="NCBI Taxonomy" id="1446476"/>
    <lineage>
        <taxon>Bacteria</taxon>
        <taxon>Pseudomonadati</taxon>
        <taxon>Pseudomonadota</taxon>
        <taxon>Alphaproteobacteria</taxon>
        <taxon>Rhodobacterales</taxon>
        <taxon>Roseobacteraceae</taxon>
        <taxon>Ruegeria</taxon>
    </lineage>
</organism>
<dbReference type="EMBL" id="FWFP01000018">
    <property type="protein sequence ID" value="SLN76247.1"/>
    <property type="molecule type" value="Genomic_DNA"/>
</dbReference>
<keyword evidence="3" id="KW-1185">Reference proteome</keyword>
<evidence type="ECO:0000313" key="3">
    <source>
        <dbReference type="Proteomes" id="UP000193778"/>
    </source>
</evidence>
<name>A0A1X7ACW4_9RHOB</name>
<sequence length="138" mass="14240">MQILSKLAVGAMALWLSNQAIAGAQDTAGVLELAKNDGRATAVGIDGVNEVLRGVGVRVSTVAVPEEALPLLEASHSRAIAEEEAEALISHFELTRDDLLAQIEAAGRVPTVENGGFLITSEPGVAPWGEEGAIIGFA</sequence>
<keyword evidence="1" id="KW-0732">Signal</keyword>
<evidence type="ECO:0000256" key="1">
    <source>
        <dbReference type="SAM" id="SignalP"/>
    </source>
</evidence>
<proteinExistence type="predicted"/>
<dbReference type="OrthoDB" id="1492478at2"/>
<dbReference type="RefSeq" id="WP_085824793.1">
    <property type="nucleotide sequence ID" value="NZ_FWFP01000018.1"/>
</dbReference>
<gene>
    <name evidence="2" type="ORF">RUM8411_04362</name>
</gene>
<feature type="chain" id="PRO_5012982170" evidence="1">
    <location>
        <begin position="23"/>
        <end position="138"/>
    </location>
</feature>
<reference evidence="3" key="1">
    <citation type="submission" date="2017-03" db="EMBL/GenBank/DDBJ databases">
        <authorList>
            <person name="Rodrigo-Torres L."/>
            <person name="Arahal R.D."/>
            <person name="Lucena T."/>
        </authorList>
    </citation>
    <scope>NUCLEOTIDE SEQUENCE [LARGE SCALE GENOMIC DNA]</scope>
    <source>
        <strain evidence="3">CECT 8411</strain>
    </source>
</reference>
<dbReference type="Proteomes" id="UP000193778">
    <property type="component" value="Unassembled WGS sequence"/>
</dbReference>
<protein>
    <submittedName>
        <fullName evidence="2">Uncharacterized protein</fullName>
    </submittedName>
</protein>
<feature type="signal peptide" evidence="1">
    <location>
        <begin position="1"/>
        <end position="22"/>
    </location>
</feature>